<accession>A0ABT3IJ27</accession>
<dbReference type="SUPFAM" id="SSF52540">
    <property type="entry name" value="P-loop containing nucleoside triphosphate hydrolases"/>
    <property type="match status" value="1"/>
</dbReference>
<dbReference type="PANTHER" id="PTHR43553">
    <property type="entry name" value="HEAVY METAL TRANSPORTER"/>
    <property type="match status" value="1"/>
</dbReference>
<evidence type="ECO:0000313" key="12">
    <source>
        <dbReference type="Proteomes" id="UP001207742"/>
    </source>
</evidence>
<keyword evidence="4" id="KW-0547">Nucleotide-binding</keyword>
<sequence>MIKHIFQIAGKPALLVKYILLSILSGMFSFAFMAFVNFLINEMMAGKAKTYNIQHIAIFAGIVFFFVLSRRIFSISIINFSQRVFWTIRKEILQLMLRSEYEQFVSFKTALHASLVRDVNVLTIASMNVIQFSSSVIVIMASFIYMAIISPLLFAVTLAVLATGVLVYYRSMQHNEGYLKKARDLEDSFILSFNALLHGFKEIHLDPNKGIDIFDKEVSVLEDKSITNNRKAYVGFLNNQIIGQVLFNCLIGVLLLGLAILLQLPAHTVVNFLFIVLFLLGATESVMVILPSLMQAKVSIERVAALQKDLESKERLEYSAGHYLRKADFNSLVFDNIIYTYHPQKTGSTTAGFSVGPVSLQVAKGEVVFIYGGNGSGKTTFILSVLGLLKPQEGQVYFNGQILNDENYKSYRMLFGVVFSDFYLFEKLFGLEAPDPERVQYYLRLFELEHKVTFQDGAFSSRDLSTGQRKRLALISVLLEDKPLLVLDEWAADQDPHFRKKFYTEIIPLLKQEGFTILAITHDDRYYHCADKLYQMDYGKLKQVPALPLSHPEVVQ</sequence>
<comment type="caution">
    <text evidence="11">The sequence shown here is derived from an EMBL/GenBank/DDBJ whole genome shotgun (WGS) entry which is preliminary data.</text>
</comment>
<dbReference type="InterPro" id="IPR036640">
    <property type="entry name" value="ABC1_TM_sf"/>
</dbReference>
<dbReference type="EMBL" id="JAPDNS010000001">
    <property type="protein sequence ID" value="MCW3483961.1"/>
    <property type="molecule type" value="Genomic_DNA"/>
</dbReference>
<evidence type="ECO:0000256" key="8">
    <source>
        <dbReference type="SAM" id="Phobius"/>
    </source>
</evidence>
<evidence type="ECO:0000256" key="1">
    <source>
        <dbReference type="ARBA" id="ARBA00004651"/>
    </source>
</evidence>
<dbReference type="Pfam" id="PF00005">
    <property type="entry name" value="ABC_tran"/>
    <property type="match status" value="1"/>
</dbReference>
<feature type="transmembrane region" description="Helical" evidence="8">
    <location>
        <begin position="152"/>
        <end position="171"/>
    </location>
</feature>
<dbReference type="InterPro" id="IPR005898">
    <property type="entry name" value="Cyc_pep_transpt_SyrD/YojI"/>
</dbReference>
<gene>
    <name evidence="11" type="ORF">OL497_08660</name>
</gene>
<evidence type="ECO:0000259" key="10">
    <source>
        <dbReference type="PROSITE" id="PS50929"/>
    </source>
</evidence>
<keyword evidence="5" id="KW-0067">ATP-binding</keyword>
<dbReference type="PROSITE" id="PS50893">
    <property type="entry name" value="ABC_TRANSPORTER_2"/>
    <property type="match status" value="1"/>
</dbReference>
<dbReference type="SUPFAM" id="SSF90123">
    <property type="entry name" value="ABC transporter transmembrane region"/>
    <property type="match status" value="1"/>
</dbReference>
<name>A0ABT3IJ27_9BACT</name>
<dbReference type="CDD" id="cd03225">
    <property type="entry name" value="ABC_cobalt_CbiO_domain1"/>
    <property type="match status" value="1"/>
</dbReference>
<protein>
    <submittedName>
        <fullName evidence="11">Cyclic peptide export ABC transporter</fullName>
    </submittedName>
</protein>
<reference evidence="11 12" key="1">
    <citation type="submission" date="2022-10" db="EMBL/GenBank/DDBJ databases">
        <title>Chitinophaga nivalis PC15 sp. nov., isolated from Pyeongchang county, South Korea.</title>
        <authorList>
            <person name="Trinh H.N."/>
        </authorList>
    </citation>
    <scope>NUCLEOTIDE SEQUENCE [LARGE SCALE GENOMIC DNA]</scope>
    <source>
        <strain evidence="11 12">PC14</strain>
    </source>
</reference>
<dbReference type="InterPro" id="IPR003593">
    <property type="entry name" value="AAA+_ATPase"/>
</dbReference>
<evidence type="ECO:0000256" key="5">
    <source>
        <dbReference type="ARBA" id="ARBA00022840"/>
    </source>
</evidence>
<evidence type="ECO:0000256" key="3">
    <source>
        <dbReference type="ARBA" id="ARBA00022692"/>
    </source>
</evidence>
<dbReference type="PANTHER" id="PTHR43553:SF11">
    <property type="entry name" value="ABC TRANSPORTER ATP-BINDING_PERMEASE PROTEIN YOJI"/>
    <property type="match status" value="1"/>
</dbReference>
<dbReference type="PROSITE" id="PS50929">
    <property type="entry name" value="ABC_TM1F"/>
    <property type="match status" value="1"/>
</dbReference>
<evidence type="ECO:0000256" key="2">
    <source>
        <dbReference type="ARBA" id="ARBA00022448"/>
    </source>
</evidence>
<dbReference type="NCBIfam" id="TIGR01194">
    <property type="entry name" value="cyc_pep_trnsptr"/>
    <property type="match status" value="1"/>
</dbReference>
<evidence type="ECO:0000256" key="7">
    <source>
        <dbReference type="ARBA" id="ARBA00023136"/>
    </source>
</evidence>
<feature type="transmembrane region" description="Helical" evidence="8">
    <location>
        <begin position="20"/>
        <end position="40"/>
    </location>
</feature>
<feature type="domain" description="ABC transmembrane type-1" evidence="10">
    <location>
        <begin position="19"/>
        <end position="295"/>
    </location>
</feature>
<dbReference type="InterPro" id="IPR050095">
    <property type="entry name" value="ECF_ABC_transporter_ATP-bd"/>
</dbReference>
<proteinExistence type="predicted"/>
<feature type="domain" description="ABC transporter" evidence="9">
    <location>
        <begin position="332"/>
        <end position="554"/>
    </location>
</feature>
<dbReference type="Proteomes" id="UP001207742">
    <property type="component" value="Unassembled WGS sequence"/>
</dbReference>
<evidence type="ECO:0000259" key="9">
    <source>
        <dbReference type="PROSITE" id="PS50893"/>
    </source>
</evidence>
<dbReference type="InterPro" id="IPR015856">
    <property type="entry name" value="ABC_transpr_CbiO/EcfA_su"/>
</dbReference>
<dbReference type="InterPro" id="IPR003439">
    <property type="entry name" value="ABC_transporter-like_ATP-bd"/>
</dbReference>
<keyword evidence="7 8" id="KW-0472">Membrane</keyword>
<dbReference type="Gene3D" id="1.20.1560.10">
    <property type="entry name" value="ABC transporter type 1, transmembrane domain"/>
    <property type="match status" value="1"/>
</dbReference>
<comment type="subcellular location">
    <subcellularLocation>
        <location evidence="1">Cell membrane</location>
        <topology evidence="1">Multi-pass membrane protein</topology>
    </subcellularLocation>
</comment>
<dbReference type="InterPro" id="IPR011527">
    <property type="entry name" value="ABC1_TM_dom"/>
</dbReference>
<feature type="transmembrane region" description="Helical" evidence="8">
    <location>
        <begin position="272"/>
        <end position="293"/>
    </location>
</feature>
<feature type="transmembrane region" description="Helical" evidence="8">
    <location>
        <begin position="52"/>
        <end position="73"/>
    </location>
</feature>
<dbReference type="Gene3D" id="3.40.50.300">
    <property type="entry name" value="P-loop containing nucleotide triphosphate hydrolases"/>
    <property type="match status" value="1"/>
</dbReference>
<evidence type="ECO:0000256" key="4">
    <source>
        <dbReference type="ARBA" id="ARBA00022741"/>
    </source>
</evidence>
<dbReference type="RefSeq" id="WP_264729480.1">
    <property type="nucleotide sequence ID" value="NZ_JAPDNR010000001.1"/>
</dbReference>
<keyword evidence="3 8" id="KW-0812">Transmembrane</keyword>
<evidence type="ECO:0000256" key="6">
    <source>
        <dbReference type="ARBA" id="ARBA00022989"/>
    </source>
</evidence>
<dbReference type="SMART" id="SM00382">
    <property type="entry name" value="AAA"/>
    <property type="match status" value="1"/>
</dbReference>
<feature type="transmembrane region" description="Helical" evidence="8">
    <location>
        <begin position="245"/>
        <end position="266"/>
    </location>
</feature>
<keyword evidence="6 8" id="KW-1133">Transmembrane helix</keyword>
<organism evidence="11 12">
    <name type="scientific">Chitinophaga nivalis</name>
    <dbReference type="NCBI Taxonomy" id="2991709"/>
    <lineage>
        <taxon>Bacteria</taxon>
        <taxon>Pseudomonadati</taxon>
        <taxon>Bacteroidota</taxon>
        <taxon>Chitinophagia</taxon>
        <taxon>Chitinophagales</taxon>
        <taxon>Chitinophagaceae</taxon>
        <taxon>Chitinophaga</taxon>
    </lineage>
</organism>
<dbReference type="InterPro" id="IPR027417">
    <property type="entry name" value="P-loop_NTPase"/>
</dbReference>
<keyword evidence="2" id="KW-0813">Transport</keyword>
<keyword evidence="12" id="KW-1185">Reference proteome</keyword>
<evidence type="ECO:0000313" key="11">
    <source>
        <dbReference type="EMBL" id="MCW3483961.1"/>
    </source>
</evidence>